<gene>
    <name evidence="1" type="ORF">DAMO_2274</name>
</gene>
<proteinExistence type="predicted"/>
<dbReference type="AlphaFoldDB" id="D5MI31"/>
<dbReference type="EMBL" id="FP565575">
    <property type="protein sequence ID" value="CBE69324.1"/>
    <property type="molecule type" value="Genomic_DNA"/>
</dbReference>
<sequence>MAHSLTALRRVTTHERFRQLKKKVGV</sequence>
<reference evidence="1 2" key="1">
    <citation type="journal article" date="2010" name="Nature">
        <title>Nitrite-driven anaerobic methane oxidation by oxygenic bacteria.</title>
        <authorList>
            <person name="Ettwig K.F."/>
            <person name="Butler M.K."/>
            <person name="Le Paslier D."/>
            <person name="Pelletier E."/>
            <person name="Mangenot S."/>
            <person name="Kuypers M.M.M."/>
            <person name="Schreiber F."/>
            <person name="Dutilh B.E."/>
            <person name="Zedelius J."/>
            <person name="de Beer D."/>
            <person name="Gloerich J."/>
            <person name="Wessels H.J.C.T."/>
            <person name="van Allen T."/>
            <person name="Luesken F."/>
            <person name="Wu M."/>
            <person name="van de Pas-Schoonen K.T."/>
            <person name="Op den Camp H.J.M."/>
            <person name="Janssen-Megens E.M."/>
            <person name="Francoijs K-J."/>
            <person name="Stunnenberg H."/>
            <person name="Weissenbach J."/>
            <person name="Jetten M.S.M."/>
            <person name="Strous M."/>
        </authorList>
    </citation>
    <scope>NUCLEOTIDE SEQUENCE [LARGE SCALE GENOMIC DNA]</scope>
</reference>
<dbReference type="Proteomes" id="UP000006898">
    <property type="component" value="Chromosome"/>
</dbReference>
<evidence type="ECO:0000313" key="2">
    <source>
        <dbReference type="Proteomes" id="UP000006898"/>
    </source>
</evidence>
<dbReference type="HOGENOM" id="CLU_3416682_0_0_0"/>
<evidence type="ECO:0000313" key="1">
    <source>
        <dbReference type="EMBL" id="CBE69324.1"/>
    </source>
</evidence>
<dbReference type="KEGG" id="mox:DAMO_2274"/>
<protein>
    <submittedName>
        <fullName evidence="1">Uncharacterized protein</fullName>
    </submittedName>
</protein>
<name>D5MI31_METO1</name>
<organism evidence="1 2">
    <name type="scientific">Methylomirabilis oxygeniifera</name>
    <dbReference type="NCBI Taxonomy" id="671143"/>
    <lineage>
        <taxon>Bacteria</taxon>
        <taxon>Candidatus Methylomirabilota</taxon>
        <taxon>Candidatus Methylomirabilia</taxon>
        <taxon>Candidatus Methylomirabilales</taxon>
        <taxon>Candidatus Methylomirabilaceae</taxon>
        <taxon>Candidatus Methylomirabilis</taxon>
    </lineage>
</organism>
<accession>D5MI31</accession>